<protein>
    <submittedName>
        <fullName evidence="1">Uncharacterized protein</fullName>
    </submittedName>
</protein>
<dbReference type="SUPFAM" id="SSF55486">
    <property type="entry name" value="Metalloproteases ('zincins'), catalytic domain"/>
    <property type="match status" value="1"/>
</dbReference>
<dbReference type="RefSeq" id="WP_027945404.1">
    <property type="nucleotide sequence ID" value="NZ_BSTI01000032.1"/>
</dbReference>
<dbReference type="EMBL" id="BSTI01000032">
    <property type="protein sequence ID" value="GLY71177.1"/>
    <property type="molecule type" value="Genomic_DNA"/>
</dbReference>
<dbReference type="Proteomes" id="UP001165136">
    <property type="component" value="Unassembled WGS sequence"/>
</dbReference>
<sequence>MIAIMVYRPDGPGPGRLSEVRLDVGVTGPAEMSCAEVTVRDERGGDLLGGPDLVFDPAAGGGPLATAQAERQARAFGIGNAVYWAQQLLRRVNSALRHPLPPLLLRIGMHGTPSRWGGGHYRLPGVASPAEPNQLSATGEVHLGGGRAYLPKAKDGGNAYFHAPAHNSAIVLHEVGHHICRHTADFRVNRRRPAGDQHNGKIALDEGTSDFLTAFMLGTPDIYRWQRGQLPPTDPRRRLLRAGATMAHLRPGSGGLAHSNGTIWASALWTAYQRVLDSGADKDRFLRMVIRGMAGLGATEAPTADEQFRRTQFCELLAETVAVDPALAPTVLAAMAEHGIKPDTSNVELREQLRADRARVVH</sequence>
<evidence type="ECO:0000313" key="2">
    <source>
        <dbReference type="Proteomes" id="UP001165136"/>
    </source>
</evidence>
<evidence type="ECO:0000313" key="1">
    <source>
        <dbReference type="EMBL" id="GLY71177.1"/>
    </source>
</evidence>
<dbReference type="AlphaFoldDB" id="A0A9W6RBR8"/>
<keyword evidence="2" id="KW-1185">Reference proteome</keyword>
<comment type="caution">
    <text evidence="1">The sequence shown here is derived from an EMBL/GenBank/DDBJ whole genome shotgun (WGS) entry which is preliminary data.</text>
</comment>
<name>A0A9W6RBR8_9PSEU</name>
<proteinExistence type="predicted"/>
<gene>
    <name evidence="1" type="ORF">Atai01_77960</name>
</gene>
<reference evidence="1" key="1">
    <citation type="submission" date="2023-03" db="EMBL/GenBank/DDBJ databases">
        <title>Amycolatopsis taiwanensis NBRC 103393.</title>
        <authorList>
            <person name="Ichikawa N."/>
            <person name="Sato H."/>
            <person name="Tonouchi N."/>
        </authorList>
    </citation>
    <scope>NUCLEOTIDE SEQUENCE</scope>
    <source>
        <strain evidence="1">NBRC 103393</strain>
    </source>
</reference>
<organism evidence="1 2">
    <name type="scientific">Amycolatopsis taiwanensis</name>
    <dbReference type="NCBI Taxonomy" id="342230"/>
    <lineage>
        <taxon>Bacteria</taxon>
        <taxon>Bacillati</taxon>
        <taxon>Actinomycetota</taxon>
        <taxon>Actinomycetes</taxon>
        <taxon>Pseudonocardiales</taxon>
        <taxon>Pseudonocardiaceae</taxon>
        <taxon>Amycolatopsis</taxon>
    </lineage>
</organism>
<accession>A0A9W6RBR8</accession>